<name>A0A9Q3ZCJ4_9GAMM</name>
<evidence type="ECO:0000313" key="2">
    <source>
        <dbReference type="Proteomes" id="UP001107961"/>
    </source>
</evidence>
<keyword evidence="2" id="KW-1185">Reference proteome</keyword>
<dbReference type="AlphaFoldDB" id="A0A9Q3ZCJ4"/>
<evidence type="ECO:0000313" key="1">
    <source>
        <dbReference type="EMBL" id="MCE7508440.1"/>
    </source>
</evidence>
<dbReference type="Proteomes" id="UP001107961">
    <property type="component" value="Unassembled WGS sequence"/>
</dbReference>
<gene>
    <name evidence="1" type="ORF">LZG35_07295</name>
</gene>
<accession>A0A9Q3ZCJ4</accession>
<organism evidence="1 2">
    <name type="scientific">Alloalcanivorax xenomutans</name>
    <dbReference type="NCBI Taxonomy" id="1094342"/>
    <lineage>
        <taxon>Bacteria</taxon>
        <taxon>Pseudomonadati</taxon>
        <taxon>Pseudomonadota</taxon>
        <taxon>Gammaproteobacteria</taxon>
        <taxon>Oceanospirillales</taxon>
        <taxon>Alcanivoracaceae</taxon>
        <taxon>Alloalcanivorax</taxon>
    </lineage>
</organism>
<protein>
    <submittedName>
        <fullName evidence="1">Uncharacterized protein</fullName>
    </submittedName>
</protein>
<sequence>MSVNIKRAIDFIGHASSYPELDDFLIGSGVEQRLTAEDLPSAELLADNGTVVLQFTSSYAEIYGKPRSDGLLFLEDVTAQNPKYEDDIGPFTSDLPLGLRMDMTGGDIVSLLGEPGYSGEFFGGHFLTYDGLIPNITVNIKLDIKSREIIFVRFMPVEV</sequence>
<dbReference type="EMBL" id="JAJVKT010000007">
    <property type="protein sequence ID" value="MCE7508440.1"/>
    <property type="molecule type" value="Genomic_DNA"/>
</dbReference>
<comment type="caution">
    <text evidence="1">The sequence shown here is derived from an EMBL/GenBank/DDBJ whole genome shotgun (WGS) entry which is preliminary data.</text>
</comment>
<reference evidence="1" key="1">
    <citation type="submission" date="2022-01" db="EMBL/GenBank/DDBJ databases">
        <authorList>
            <person name="Karlyshev A.V."/>
            <person name="Jaspars M."/>
        </authorList>
    </citation>
    <scope>NUCLEOTIDE SEQUENCE</scope>
    <source>
        <strain evidence="1">AGSA3-2</strain>
    </source>
</reference>
<proteinExistence type="predicted"/>
<dbReference type="RefSeq" id="WP_233925668.1">
    <property type="nucleotide sequence ID" value="NZ_JAJVKT010000007.1"/>
</dbReference>